<evidence type="ECO:0000313" key="1">
    <source>
        <dbReference type="EMBL" id="KAI3790238.1"/>
    </source>
</evidence>
<proteinExistence type="predicted"/>
<evidence type="ECO:0000313" key="2">
    <source>
        <dbReference type="Proteomes" id="UP001055811"/>
    </source>
</evidence>
<dbReference type="EMBL" id="CM042009">
    <property type="protein sequence ID" value="KAI3790238.1"/>
    <property type="molecule type" value="Genomic_DNA"/>
</dbReference>
<organism evidence="1 2">
    <name type="scientific">Cichorium intybus</name>
    <name type="common">Chicory</name>
    <dbReference type="NCBI Taxonomy" id="13427"/>
    <lineage>
        <taxon>Eukaryota</taxon>
        <taxon>Viridiplantae</taxon>
        <taxon>Streptophyta</taxon>
        <taxon>Embryophyta</taxon>
        <taxon>Tracheophyta</taxon>
        <taxon>Spermatophyta</taxon>
        <taxon>Magnoliopsida</taxon>
        <taxon>eudicotyledons</taxon>
        <taxon>Gunneridae</taxon>
        <taxon>Pentapetalae</taxon>
        <taxon>asterids</taxon>
        <taxon>campanulids</taxon>
        <taxon>Asterales</taxon>
        <taxon>Asteraceae</taxon>
        <taxon>Cichorioideae</taxon>
        <taxon>Cichorieae</taxon>
        <taxon>Cichoriinae</taxon>
        <taxon>Cichorium</taxon>
    </lineage>
</organism>
<keyword evidence="2" id="KW-1185">Reference proteome</keyword>
<sequence length="120" mass="13170">MRKSGALFTLSQPPPRKHTSTRTLLTCLLNFSQICAPKYKGTPSARNSTLVLVDRPDPKQARSTSLAHKYALSNKSICGWRCRSHADGDIYDDGHVCEPATRIEADGDDDDGDYDYAPAA</sequence>
<protein>
    <submittedName>
        <fullName evidence="1">Uncharacterized protein</fullName>
    </submittedName>
</protein>
<comment type="caution">
    <text evidence="1">The sequence shown here is derived from an EMBL/GenBank/DDBJ whole genome shotgun (WGS) entry which is preliminary data.</text>
</comment>
<dbReference type="Proteomes" id="UP001055811">
    <property type="component" value="Linkage Group LG01"/>
</dbReference>
<reference evidence="2" key="1">
    <citation type="journal article" date="2022" name="Mol. Ecol. Resour.">
        <title>The genomes of chicory, endive, great burdock and yacon provide insights into Asteraceae palaeo-polyploidization history and plant inulin production.</title>
        <authorList>
            <person name="Fan W."/>
            <person name="Wang S."/>
            <person name="Wang H."/>
            <person name="Wang A."/>
            <person name="Jiang F."/>
            <person name="Liu H."/>
            <person name="Zhao H."/>
            <person name="Xu D."/>
            <person name="Zhang Y."/>
        </authorList>
    </citation>
    <scope>NUCLEOTIDE SEQUENCE [LARGE SCALE GENOMIC DNA]</scope>
    <source>
        <strain evidence="2">cv. Punajuju</strain>
    </source>
</reference>
<reference evidence="1 2" key="2">
    <citation type="journal article" date="2022" name="Mol. Ecol. Resour.">
        <title>The genomes of chicory, endive, great burdock and yacon provide insights into Asteraceae paleo-polyploidization history and plant inulin production.</title>
        <authorList>
            <person name="Fan W."/>
            <person name="Wang S."/>
            <person name="Wang H."/>
            <person name="Wang A."/>
            <person name="Jiang F."/>
            <person name="Liu H."/>
            <person name="Zhao H."/>
            <person name="Xu D."/>
            <person name="Zhang Y."/>
        </authorList>
    </citation>
    <scope>NUCLEOTIDE SEQUENCE [LARGE SCALE GENOMIC DNA]</scope>
    <source>
        <strain evidence="2">cv. Punajuju</strain>
        <tissue evidence="1">Leaves</tissue>
    </source>
</reference>
<gene>
    <name evidence="1" type="ORF">L2E82_03132</name>
</gene>
<accession>A0ACB9H316</accession>
<name>A0ACB9H316_CICIN</name>